<dbReference type="GO" id="GO:0031177">
    <property type="term" value="F:phosphopantetheine binding"/>
    <property type="evidence" value="ECO:0007669"/>
    <property type="project" value="TreeGrafter"/>
</dbReference>
<proteinExistence type="predicted"/>
<accession>A0A848KGS5</accession>
<dbReference type="EMBL" id="VCQU01000003">
    <property type="protein sequence ID" value="NMN95410.1"/>
    <property type="molecule type" value="Genomic_DNA"/>
</dbReference>
<dbReference type="SUPFAM" id="SSF56801">
    <property type="entry name" value="Acetyl-CoA synthetase-like"/>
    <property type="match status" value="1"/>
</dbReference>
<dbReference type="InterPro" id="IPR000873">
    <property type="entry name" value="AMP-dep_synth/lig_dom"/>
</dbReference>
<comment type="caution">
    <text evidence="2">The sequence shown here is derived from an EMBL/GenBank/DDBJ whole genome shotgun (WGS) entry which is preliminary data.</text>
</comment>
<evidence type="ECO:0000259" key="1">
    <source>
        <dbReference type="Pfam" id="PF00501"/>
    </source>
</evidence>
<name>A0A848KGS5_9NOCA</name>
<dbReference type="PANTHER" id="PTHR45527:SF1">
    <property type="entry name" value="FATTY ACID SYNTHASE"/>
    <property type="match status" value="1"/>
</dbReference>
<reference evidence="2 3" key="2">
    <citation type="submission" date="2020-06" db="EMBL/GenBank/DDBJ databases">
        <title>Antribacter stalactiti gen. nov., sp. nov., a new member of the family Nacardiaceae isolated from a cave.</title>
        <authorList>
            <person name="Kim I.S."/>
        </authorList>
    </citation>
    <scope>NUCLEOTIDE SEQUENCE [LARGE SCALE GENOMIC DNA]</scope>
    <source>
        <strain evidence="2 3">YC2-7</strain>
    </source>
</reference>
<dbReference type="GO" id="GO:0043041">
    <property type="term" value="P:amino acid activation for nonribosomal peptide biosynthetic process"/>
    <property type="evidence" value="ECO:0007669"/>
    <property type="project" value="TreeGrafter"/>
</dbReference>
<dbReference type="Gene3D" id="3.40.50.12780">
    <property type="entry name" value="N-terminal domain of ligase-like"/>
    <property type="match status" value="1"/>
</dbReference>
<keyword evidence="3" id="KW-1185">Reference proteome</keyword>
<dbReference type="RefSeq" id="WP_169586269.1">
    <property type="nucleotide sequence ID" value="NZ_VCQU01000003.1"/>
</dbReference>
<dbReference type="Pfam" id="PF00501">
    <property type="entry name" value="AMP-binding"/>
    <property type="match status" value="1"/>
</dbReference>
<dbReference type="Proteomes" id="UP000535543">
    <property type="component" value="Unassembled WGS sequence"/>
</dbReference>
<gene>
    <name evidence="2" type="ORF">FGL95_10250</name>
</gene>
<dbReference type="InterPro" id="IPR042099">
    <property type="entry name" value="ANL_N_sf"/>
</dbReference>
<organism evidence="2 3">
    <name type="scientific">Antrihabitans stalactiti</name>
    <dbReference type="NCBI Taxonomy" id="2584121"/>
    <lineage>
        <taxon>Bacteria</taxon>
        <taxon>Bacillati</taxon>
        <taxon>Actinomycetota</taxon>
        <taxon>Actinomycetes</taxon>
        <taxon>Mycobacteriales</taxon>
        <taxon>Nocardiaceae</taxon>
        <taxon>Antrihabitans</taxon>
    </lineage>
</organism>
<dbReference type="AlphaFoldDB" id="A0A848KGS5"/>
<sequence>MTNTIESTKMIAAIAAQPDLLAQNASWDPEGIAISAGDRDMTNEELDRGTNRLARVLIAAGVTPGAQVALALAPSIESVVGMWAILKAGATCVPTDGANVVPMSAIGITTRENRPRLSNSVEWIVLDDPATLLAVRAVANVAISDYDQLVEMESNVG</sequence>
<dbReference type="PANTHER" id="PTHR45527">
    <property type="entry name" value="NONRIBOSOMAL PEPTIDE SYNTHETASE"/>
    <property type="match status" value="1"/>
</dbReference>
<evidence type="ECO:0000313" key="3">
    <source>
        <dbReference type="Proteomes" id="UP000535543"/>
    </source>
</evidence>
<feature type="domain" description="AMP-dependent synthetase/ligase" evidence="1">
    <location>
        <begin position="23"/>
        <end position="96"/>
    </location>
</feature>
<reference evidence="2 3" key="1">
    <citation type="submission" date="2019-05" db="EMBL/GenBank/DDBJ databases">
        <authorList>
            <person name="Lee S.D."/>
        </authorList>
    </citation>
    <scope>NUCLEOTIDE SEQUENCE [LARGE SCALE GENOMIC DNA]</scope>
    <source>
        <strain evidence="2 3">YC2-7</strain>
    </source>
</reference>
<evidence type="ECO:0000313" key="2">
    <source>
        <dbReference type="EMBL" id="NMN95410.1"/>
    </source>
</evidence>
<protein>
    <submittedName>
        <fullName evidence="2">Amino acid adenylation domain-containing protein</fullName>
    </submittedName>
</protein>
<dbReference type="GO" id="GO:0044550">
    <property type="term" value="P:secondary metabolite biosynthetic process"/>
    <property type="evidence" value="ECO:0007669"/>
    <property type="project" value="TreeGrafter"/>
</dbReference>
<dbReference type="GO" id="GO:0005737">
    <property type="term" value="C:cytoplasm"/>
    <property type="evidence" value="ECO:0007669"/>
    <property type="project" value="TreeGrafter"/>
</dbReference>